<evidence type="ECO:0000313" key="1">
    <source>
        <dbReference type="EMBL" id="KJL46552.1"/>
    </source>
</evidence>
<sequence length="37" mass="4302">MLVMTLRADPGYSLSLPQCYRSLADMVKWSRDTDFAY</sequence>
<dbReference type="EMBL" id="JYJB01000010">
    <property type="protein sequence ID" value="KJL46552.1"/>
    <property type="molecule type" value="Genomic_DNA"/>
</dbReference>
<dbReference type="STRING" id="273678.RS84_03188"/>
<organism evidence="1 2">
    <name type="scientific">Microbacterium hydrocarbonoxydans</name>
    <dbReference type="NCBI Taxonomy" id="273678"/>
    <lineage>
        <taxon>Bacteria</taxon>
        <taxon>Bacillati</taxon>
        <taxon>Actinomycetota</taxon>
        <taxon>Actinomycetes</taxon>
        <taxon>Micrococcales</taxon>
        <taxon>Microbacteriaceae</taxon>
        <taxon>Microbacterium</taxon>
    </lineage>
</organism>
<protein>
    <submittedName>
        <fullName evidence="1">Uncharacterized protein</fullName>
    </submittedName>
</protein>
<reference evidence="1 2" key="1">
    <citation type="submission" date="2015-02" db="EMBL/GenBank/DDBJ databases">
        <title>Draft genome sequences of ten Microbacterium spp. with emphasis on heavy metal contaminated environments.</title>
        <authorList>
            <person name="Corretto E."/>
        </authorList>
    </citation>
    <scope>NUCLEOTIDE SEQUENCE [LARGE SCALE GENOMIC DNA]</scope>
    <source>
        <strain evidence="1 2">SA35</strain>
    </source>
</reference>
<accession>A0A0M2HPY9</accession>
<comment type="caution">
    <text evidence="1">The sequence shown here is derived from an EMBL/GenBank/DDBJ whole genome shotgun (WGS) entry which is preliminary data.</text>
</comment>
<keyword evidence="2" id="KW-1185">Reference proteome</keyword>
<evidence type="ECO:0000313" key="2">
    <source>
        <dbReference type="Proteomes" id="UP000033900"/>
    </source>
</evidence>
<gene>
    <name evidence="1" type="ORF">RS84_03188</name>
</gene>
<dbReference type="Proteomes" id="UP000033900">
    <property type="component" value="Unassembled WGS sequence"/>
</dbReference>
<dbReference type="AlphaFoldDB" id="A0A0M2HPY9"/>
<name>A0A0M2HPY9_9MICO</name>
<proteinExistence type="predicted"/>